<evidence type="ECO:0000313" key="2">
    <source>
        <dbReference type="Proteomes" id="UP000641454"/>
    </source>
</evidence>
<reference evidence="1 2" key="1">
    <citation type="submission" date="2020-08" db="EMBL/GenBank/DDBJ databases">
        <title>Description of novel Flavobacterium F-392 isolate.</title>
        <authorList>
            <person name="Saticioglu I.B."/>
            <person name="Duman M."/>
            <person name="Altun S."/>
        </authorList>
    </citation>
    <scope>NUCLEOTIDE SEQUENCE [LARGE SCALE GENOMIC DNA]</scope>
    <source>
        <strain evidence="1 2">F-392</strain>
    </source>
</reference>
<dbReference type="Proteomes" id="UP000641454">
    <property type="component" value="Unassembled WGS sequence"/>
</dbReference>
<name>A0A923MY23_9FLAO</name>
<dbReference type="RefSeq" id="WP_187017461.1">
    <property type="nucleotide sequence ID" value="NZ_JACRUK010000007.1"/>
</dbReference>
<protein>
    <submittedName>
        <fullName evidence="1">Bacteriocin</fullName>
    </submittedName>
</protein>
<organism evidence="1 2">
    <name type="scientific">Flavobacterium muglaense</name>
    <dbReference type="NCBI Taxonomy" id="2764716"/>
    <lineage>
        <taxon>Bacteria</taxon>
        <taxon>Pseudomonadati</taxon>
        <taxon>Bacteroidota</taxon>
        <taxon>Flavobacteriia</taxon>
        <taxon>Flavobacteriales</taxon>
        <taxon>Flavobacteriaceae</taxon>
        <taxon>Flavobacterium</taxon>
    </lineage>
</organism>
<proteinExistence type="predicted"/>
<evidence type="ECO:0000313" key="1">
    <source>
        <dbReference type="EMBL" id="MBC5843789.1"/>
    </source>
</evidence>
<dbReference type="AlphaFoldDB" id="A0A923MY23"/>
<keyword evidence="2" id="KW-1185">Reference proteome</keyword>
<sequence>MNVENLNLVELNVQEATEVDGGNPYVGWLLSAAAGSFLYGIVEDWDGNVEAFNAAYNKGRK</sequence>
<accession>A0A923MY23</accession>
<dbReference type="EMBL" id="JACRUL010000007">
    <property type="protein sequence ID" value="MBC5843789.1"/>
    <property type="molecule type" value="Genomic_DNA"/>
</dbReference>
<gene>
    <name evidence="1" type="ORF">H8R25_04975</name>
</gene>
<comment type="caution">
    <text evidence="1">The sequence shown here is derived from an EMBL/GenBank/DDBJ whole genome shotgun (WGS) entry which is preliminary data.</text>
</comment>